<dbReference type="InterPro" id="IPR039426">
    <property type="entry name" value="TonB-dep_rcpt-like"/>
</dbReference>
<keyword evidence="7 8" id="KW-0998">Cell outer membrane</keyword>
<protein>
    <submittedName>
        <fullName evidence="12">TonB-dependent receptor</fullName>
    </submittedName>
</protein>
<dbReference type="SUPFAM" id="SSF56935">
    <property type="entry name" value="Porins"/>
    <property type="match status" value="1"/>
</dbReference>
<dbReference type="GO" id="GO:0009279">
    <property type="term" value="C:cell outer membrane"/>
    <property type="evidence" value="ECO:0007669"/>
    <property type="project" value="UniProtKB-SubCell"/>
</dbReference>
<dbReference type="RefSeq" id="WP_182168599.1">
    <property type="nucleotide sequence ID" value="NZ_JACFXU010000013.1"/>
</dbReference>
<dbReference type="AlphaFoldDB" id="A0A7W2TTM8"/>
<dbReference type="Gene3D" id="2.170.130.10">
    <property type="entry name" value="TonB-dependent receptor, plug domain"/>
    <property type="match status" value="1"/>
</dbReference>
<dbReference type="CDD" id="cd01347">
    <property type="entry name" value="ligand_gated_channel"/>
    <property type="match status" value="1"/>
</dbReference>
<proteinExistence type="inferred from homology"/>
<evidence type="ECO:0000256" key="5">
    <source>
        <dbReference type="ARBA" id="ARBA00023077"/>
    </source>
</evidence>
<evidence type="ECO:0000256" key="3">
    <source>
        <dbReference type="ARBA" id="ARBA00022452"/>
    </source>
</evidence>
<dbReference type="EMBL" id="JACFXU010000013">
    <property type="protein sequence ID" value="MBA6411737.1"/>
    <property type="molecule type" value="Genomic_DNA"/>
</dbReference>
<evidence type="ECO:0000256" key="1">
    <source>
        <dbReference type="ARBA" id="ARBA00004571"/>
    </source>
</evidence>
<reference evidence="12 13" key="1">
    <citation type="submission" date="2020-07" db="EMBL/GenBank/DDBJ databases">
        <title>Halieaceae bacterium, F7430, whole genome shotgun sequencing project.</title>
        <authorList>
            <person name="Jiang S."/>
            <person name="Liu Z.W."/>
            <person name="Du Z.J."/>
        </authorList>
    </citation>
    <scope>NUCLEOTIDE SEQUENCE [LARGE SCALE GENOMIC DNA]</scope>
    <source>
        <strain evidence="12 13">F7430</strain>
    </source>
</reference>
<dbReference type="PANTHER" id="PTHR32552:SF83">
    <property type="entry name" value="BLR3904 PROTEIN"/>
    <property type="match status" value="1"/>
</dbReference>
<evidence type="ECO:0000256" key="4">
    <source>
        <dbReference type="ARBA" id="ARBA00022692"/>
    </source>
</evidence>
<dbReference type="PANTHER" id="PTHR32552">
    <property type="entry name" value="FERRICHROME IRON RECEPTOR-RELATED"/>
    <property type="match status" value="1"/>
</dbReference>
<dbReference type="InterPro" id="IPR000531">
    <property type="entry name" value="Beta-barrel_TonB"/>
</dbReference>
<sequence length="740" mass="80856">MKAPTDQPTTLRPINLRQTKANFSLHSVLAINIAAAACSPLVMAQDSDTFELDTLQIEERTLDTNPYAEPGAPYKAKFSGDKRKVKPLAETAQTITVLTQSQIQDSGKDDLKDILAAQPGITLGTGENGNAFGDRYVIRGHEARSDVFVDGLRDPGMTTRESFALEQVEITKGPSSTFAGRGSTGGAINGVTKQASNEYDFHQINGGIGTDNYRRITLDSNLTINKDSAVRVNLLHAYEEVPDRSPADRERNGIAIAGAWEATEKLEFKGDYYYLEAKDKPDLGSYLDAANKPNKHIPVYTQNNDFLESDVETLTFRIAYAFNDNLRVENAMRYGTTENGYIVTGARGNTDQITATPTIGLSTHNGWQEVDYFANITNFYLDTDLAGKRNQFVFSTEFSKQDVLNGSYDIDNNGASNCVLAGRYGSSPGYCIIDPNGKQVPNIRKLLQRSYHKGSEKSDYSIETISVSLMNTIDLSERWSLAAGIRADRFDYNNLVTGRDGVATAYDYSDTLWNGHIGSTYKINQYGNIYVTYSTSAEINGGESDVGGNCGYGGLCGSAELIGKSKPEQSVNYEIGSKWNLMDEKLLLTAAAFHITKDDVMEGADYETTGTLNTGRNRVHGIELSAAGNISDNLSTVFGATVMNAEILDSVNKSAEGGTLAQFADKSLYLQMRYQLTPELAIGGAGTYRSEVYSGQPDAAAGDRHVPSYTVFDAFANYQFNKQLALRLNPGFNWLVQRAG</sequence>
<keyword evidence="12" id="KW-0675">Receptor</keyword>
<organism evidence="12 13">
    <name type="scientific">Sediminihaliea albiluteola</name>
    <dbReference type="NCBI Taxonomy" id="2758564"/>
    <lineage>
        <taxon>Bacteria</taxon>
        <taxon>Pseudomonadati</taxon>
        <taxon>Pseudomonadota</taxon>
        <taxon>Gammaproteobacteria</taxon>
        <taxon>Cellvibrionales</taxon>
        <taxon>Halieaceae</taxon>
        <taxon>Sediminihaliea</taxon>
    </lineage>
</organism>
<dbReference type="Pfam" id="PF07715">
    <property type="entry name" value="Plug"/>
    <property type="match status" value="1"/>
</dbReference>
<keyword evidence="4 8" id="KW-0812">Transmembrane</keyword>
<comment type="subcellular location">
    <subcellularLocation>
        <location evidence="1 8">Cell outer membrane</location>
        <topology evidence="1 8">Multi-pass membrane protein</topology>
    </subcellularLocation>
</comment>
<dbReference type="GO" id="GO:0015344">
    <property type="term" value="F:siderophore uptake transmembrane transporter activity"/>
    <property type="evidence" value="ECO:0007669"/>
    <property type="project" value="TreeGrafter"/>
</dbReference>
<dbReference type="Proteomes" id="UP000539350">
    <property type="component" value="Unassembled WGS sequence"/>
</dbReference>
<dbReference type="Gene3D" id="2.40.170.20">
    <property type="entry name" value="TonB-dependent receptor, beta-barrel domain"/>
    <property type="match status" value="1"/>
</dbReference>
<keyword evidence="6 8" id="KW-0472">Membrane</keyword>
<evidence type="ECO:0000313" key="12">
    <source>
        <dbReference type="EMBL" id="MBA6411737.1"/>
    </source>
</evidence>
<feature type="domain" description="TonB-dependent receptor plug" evidence="11">
    <location>
        <begin position="88"/>
        <end position="187"/>
    </location>
</feature>
<dbReference type="PROSITE" id="PS52016">
    <property type="entry name" value="TONB_DEPENDENT_REC_3"/>
    <property type="match status" value="1"/>
</dbReference>
<evidence type="ECO:0000256" key="7">
    <source>
        <dbReference type="ARBA" id="ARBA00023237"/>
    </source>
</evidence>
<keyword evidence="3 8" id="KW-1134">Transmembrane beta strand</keyword>
<keyword evidence="2 8" id="KW-0813">Transport</keyword>
<evidence type="ECO:0000259" key="11">
    <source>
        <dbReference type="Pfam" id="PF07715"/>
    </source>
</evidence>
<dbReference type="Pfam" id="PF00593">
    <property type="entry name" value="TonB_dep_Rec_b-barrel"/>
    <property type="match status" value="1"/>
</dbReference>
<name>A0A7W2TTM8_9GAMM</name>
<evidence type="ECO:0000256" key="9">
    <source>
        <dbReference type="RuleBase" id="RU003357"/>
    </source>
</evidence>
<evidence type="ECO:0000259" key="10">
    <source>
        <dbReference type="Pfam" id="PF00593"/>
    </source>
</evidence>
<dbReference type="InterPro" id="IPR037066">
    <property type="entry name" value="Plug_dom_sf"/>
</dbReference>
<keyword evidence="13" id="KW-1185">Reference proteome</keyword>
<evidence type="ECO:0000313" key="13">
    <source>
        <dbReference type="Proteomes" id="UP000539350"/>
    </source>
</evidence>
<feature type="domain" description="TonB-dependent receptor-like beta-barrel" evidence="10">
    <location>
        <begin position="267"/>
        <end position="729"/>
    </location>
</feature>
<comment type="similarity">
    <text evidence="8 9">Belongs to the TonB-dependent receptor family.</text>
</comment>
<comment type="caution">
    <text evidence="12">The sequence shown here is derived from an EMBL/GenBank/DDBJ whole genome shotgun (WGS) entry which is preliminary data.</text>
</comment>
<evidence type="ECO:0000256" key="2">
    <source>
        <dbReference type="ARBA" id="ARBA00022448"/>
    </source>
</evidence>
<keyword evidence="5 9" id="KW-0798">TonB box</keyword>
<dbReference type="InterPro" id="IPR012910">
    <property type="entry name" value="Plug_dom"/>
</dbReference>
<accession>A0A7W2TTM8</accession>
<gene>
    <name evidence="12" type="ORF">H2508_01250</name>
</gene>
<evidence type="ECO:0000256" key="6">
    <source>
        <dbReference type="ARBA" id="ARBA00023136"/>
    </source>
</evidence>
<evidence type="ECO:0000256" key="8">
    <source>
        <dbReference type="PROSITE-ProRule" id="PRU01360"/>
    </source>
</evidence>
<dbReference type="InterPro" id="IPR036942">
    <property type="entry name" value="Beta-barrel_TonB_sf"/>
</dbReference>